<protein>
    <recommendedName>
        <fullName evidence="5">Apple domain-containing protein</fullName>
    </recommendedName>
</protein>
<feature type="chain" id="PRO_5008627282" description="Apple domain-containing protein" evidence="2">
    <location>
        <begin position="21"/>
        <end position="454"/>
    </location>
</feature>
<feature type="region of interest" description="Disordered" evidence="1">
    <location>
        <begin position="267"/>
        <end position="454"/>
    </location>
</feature>
<sequence>MKSSLAQSIIPLSLLGGALAGVIQVPRGEYDHDDKKHYDPKKHHDNGDSDTSPEFIGCVSRVFFDLVSHDENFDGDFTKQDNLQECIDHCVDEEFRYTYWDADRKKCYCSPAQRPNADQIRDNDNDTGRCKEEDAIVFLNNAQFKFGGCFHSVDDVKPVAQSSATSVRECFTFCDQPCRDEFIEVVAITPRFENALYSFKYLCQCFDLEYYNHYDHYSYSGNYDDNYLVNRTCAIDSIFGYARAPEDDGHHGKKEVRRGWYDDEESNYHKHGEDEDEDYNIGKDHDDKDDEEDEDHHKGKKDHDDEDDEDDDDDYDNKKHHEDDDDDEGENPDYGKHEDDHDEDEDEDEDPDYGKKHHDKHDDDEDDDEDYGYKKHDDHEEEDEDDYDHYKKNGHDDDEDEEYHKGKKHGDEDEDEDSYHKGKYHHDDDDEDEDHDYGYKGKHEEDPDYHYKGY</sequence>
<feature type="region of interest" description="Disordered" evidence="1">
    <location>
        <begin position="30"/>
        <end position="50"/>
    </location>
</feature>
<reference evidence="4" key="2">
    <citation type="submission" date="2013-12" db="EMBL/GenBank/DDBJ databases">
        <title>Evolution of pathogenesis and genome organization in the Tremellales.</title>
        <authorList>
            <person name="Cuomo C."/>
            <person name="Litvintseva A."/>
            <person name="Heitman J."/>
            <person name="Chen Y."/>
            <person name="Sun S."/>
            <person name="Springer D."/>
            <person name="Dromer F."/>
            <person name="Young S."/>
            <person name="Zeng Q."/>
            <person name="Chapman S."/>
            <person name="Gujja S."/>
            <person name="Saif S."/>
            <person name="Birren B."/>
        </authorList>
    </citation>
    <scope>NUCLEOTIDE SEQUENCE [LARGE SCALE GENOMIC DNA]</scope>
    <source>
        <strain evidence="4">BCC8398</strain>
    </source>
</reference>
<evidence type="ECO:0000256" key="2">
    <source>
        <dbReference type="SAM" id="SignalP"/>
    </source>
</evidence>
<keyword evidence="2" id="KW-0732">Signal</keyword>
<proteinExistence type="predicted"/>
<keyword evidence="4" id="KW-1185">Reference proteome</keyword>
<feature type="compositionally biased region" description="Acidic residues" evidence="1">
    <location>
        <begin position="304"/>
        <end position="315"/>
    </location>
</feature>
<dbReference type="EMBL" id="KV700128">
    <property type="protein sequence ID" value="OCF32779.1"/>
    <property type="molecule type" value="Genomic_DNA"/>
</dbReference>
<evidence type="ECO:0000256" key="1">
    <source>
        <dbReference type="SAM" id="MobiDB-lite"/>
    </source>
</evidence>
<evidence type="ECO:0000313" key="4">
    <source>
        <dbReference type="Proteomes" id="UP000092666"/>
    </source>
</evidence>
<dbReference type="STRING" id="1296120.A0A1B9GNU7"/>
<reference evidence="3 4" key="1">
    <citation type="submission" date="2013-07" db="EMBL/GenBank/DDBJ databases">
        <title>The Genome Sequence of Cryptococcus heveanensis BCC8398.</title>
        <authorList>
            <consortium name="The Broad Institute Genome Sequencing Platform"/>
            <person name="Cuomo C."/>
            <person name="Litvintseva A."/>
            <person name="Chen Y."/>
            <person name="Heitman J."/>
            <person name="Sun S."/>
            <person name="Springer D."/>
            <person name="Dromer F."/>
            <person name="Young S.K."/>
            <person name="Zeng Q."/>
            <person name="Gargeya S."/>
            <person name="Fitzgerald M."/>
            <person name="Abouelleil A."/>
            <person name="Alvarado L."/>
            <person name="Berlin A.M."/>
            <person name="Chapman S.B."/>
            <person name="Dewar J."/>
            <person name="Goldberg J."/>
            <person name="Griggs A."/>
            <person name="Gujja S."/>
            <person name="Hansen M."/>
            <person name="Howarth C."/>
            <person name="Imamovic A."/>
            <person name="Larimer J."/>
            <person name="McCowan C."/>
            <person name="Murphy C."/>
            <person name="Pearson M."/>
            <person name="Priest M."/>
            <person name="Roberts A."/>
            <person name="Saif S."/>
            <person name="Shea T."/>
            <person name="Sykes S."/>
            <person name="Wortman J."/>
            <person name="Nusbaum C."/>
            <person name="Birren B."/>
        </authorList>
    </citation>
    <scope>NUCLEOTIDE SEQUENCE [LARGE SCALE GENOMIC DNA]</scope>
    <source>
        <strain evidence="3 4">BCC8398</strain>
    </source>
</reference>
<dbReference type="OrthoDB" id="2564860at2759"/>
<evidence type="ECO:0008006" key="5">
    <source>
        <dbReference type="Google" id="ProtNLM"/>
    </source>
</evidence>
<organism evidence="3 4">
    <name type="scientific">Kwoniella heveanensis BCC8398</name>
    <dbReference type="NCBI Taxonomy" id="1296120"/>
    <lineage>
        <taxon>Eukaryota</taxon>
        <taxon>Fungi</taxon>
        <taxon>Dikarya</taxon>
        <taxon>Basidiomycota</taxon>
        <taxon>Agaricomycotina</taxon>
        <taxon>Tremellomycetes</taxon>
        <taxon>Tremellales</taxon>
        <taxon>Cryptococcaceae</taxon>
        <taxon>Kwoniella</taxon>
    </lineage>
</organism>
<gene>
    <name evidence="3" type="ORF">I316_05414</name>
</gene>
<dbReference type="Proteomes" id="UP000092666">
    <property type="component" value="Unassembled WGS sequence"/>
</dbReference>
<feature type="compositionally biased region" description="Basic and acidic residues" evidence="1">
    <location>
        <begin position="436"/>
        <end position="454"/>
    </location>
</feature>
<accession>A0A1B9GNU7</accession>
<feature type="compositionally biased region" description="Acidic residues" evidence="1">
    <location>
        <begin position="340"/>
        <end position="351"/>
    </location>
</feature>
<feature type="signal peptide" evidence="2">
    <location>
        <begin position="1"/>
        <end position="20"/>
    </location>
</feature>
<evidence type="ECO:0000313" key="3">
    <source>
        <dbReference type="EMBL" id="OCF32779.1"/>
    </source>
</evidence>
<dbReference type="AlphaFoldDB" id="A0A1B9GNU7"/>
<name>A0A1B9GNU7_9TREE</name>